<dbReference type="Pfam" id="PF02625">
    <property type="entry name" value="XdhC_CoxI"/>
    <property type="match status" value="1"/>
</dbReference>
<feature type="domain" description="XdhC Rossmann" evidence="2">
    <location>
        <begin position="164"/>
        <end position="306"/>
    </location>
</feature>
<evidence type="ECO:0000259" key="2">
    <source>
        <dbReference type="Pfam" id="PF13478"/>
    </source>
</evidence>
<organism evidence="3 4">
    <name type="scientific">Exilibacterium tricleocarpae</name>
    <dbReference type="NCBI Taxonomy" id="2591008"/>
    <lineage>
        <taxon>Bacteria</taxon>
        <taxon>Pseudomonadati</taxon>
        <taxon>Pseudomonadota</taxon>
        <taxon>Gammaproteobacteria</taxon>
        <taxon>Cellvibrionales</taxon>
        <taxon>Cellvibrionaceae</taxon>
        <taxon>Exilibacterium</taxon>
    </lineage>
</organism>
<comment type="caution">
    <text evidence="3">The sequence shown here is derived from an EMBL/GenBank/DDBJ whole genome shotgun (WGS) entry which is preliminary data.</text>
</comment>
<dbReference type="InterPro" id="IPR052698">
    <property type="entry name" value="MoCofactor_Util/Proc"/>
</dbReference>
<evidence type="ECO:0000259" key="1">
    <source>
        <dbReference type="Pfam" id="PF02625"/>
    </source>
</evidence>
<dbReference type="EMBL" id="VHSG01000044">
    <property type="protein sequence ID" value="TQV66141.1"/>
    <property type="molecule type" value="Genomic_DNA"/>
</dbReference>
<protein>
    <submittedName>
        <fullName evidence="3">XdhC family protein</fullName>
    </submittedName>
</protein>
<dbReference type="PANTHER" id="PTHR30388:SF4">
    <property type="entry name" value="MOLYBDENUM COFACTOR INSERTION CHAPERONE PAOD"/>
    <property type="match status" value="1"/>
</dbReference>
<keyword evidence="4" id="KW-1185">Reference proteome</keyword>
<gene>
    <name evidence="3" type="ORF">FKG94_27605</name>
</gene>
<dbReference type="AlphaFoldDB" id="A0A545SMF7"/>
<dbReference type="Proteomes" id="UP000319732">
    <property type="component" value="Unassembled WGS sequence"/>
</dbReference>
<name>A0A545SMF7_9GAMM</name>
<dbReference type="InterPro" id="IPR003777">
    <property type="entry name" value="XdhC_CoxI"/>
</dbReference>
<dbReference type="InterPro" id="IPR027051">
    <property type="entry name" value="XdhC_Rossmann_dom"/>
</dbReference>
<dbReference type="Gene3D" id="3.40.50.720">
    <property type="entry name" value="NAD(P)-binding Rossmann-like Domain"/>
    <property type="match status" value="1"/>
</dbReference>
<accession>A0A545SMF7</accession>
<dbReference type="OrthoDB" id="9815497at2"/>
<dbReference type="Pfam" id="PF13478">
    <property type="entry name" value="XdhC_C"/>
    <property type="match status" value="1"/>
</dbReference>
<sequence>MNYSQLAVLQQALKTLESGCRVTLATVTRTWGSSPRPPGAMLAVADDGQFYGSVSGGCIEEDLLARLAAAPVEAPEVVSYGGTAEQSERYGLPCGGTLELVLEPMAPQLAHWRQVVAVLERRESVCRTLALSSGSVELGPAGRGDETRLDNGFLKLLLGPVWRLLIIGAAEPSRYLAEMAQALGYQVSVCDPRPEYTRGWNLSHTRWMPGMPDDAVTAMDADERTAIVALTHDPRLDDMALLEALQSPAFYVGALGSVRTNSKRRQRLAEHFGFSPQQLQRLHGPVGLDIGSKTPAEIAVAIVAELVALRHGKVLIAADSE</sequence>
<evidence type="ECO:0000313" key="4">
    <source>
        <dbReference type="Proteomes" id="UP000319732"/>
    </source>
</evidence>
<reference evidence="3 4" key="1">
    <citation type="submission" date="2019-06" db="EMBL/GenBank/DDBJ databases">
        <title>Whole genome sequence for Cellvibrionaceae sp. R142.</title>
        <authorList>
            <person name="Wang G."/>
        </authorList>
    </citation>
    <scope>NUCLEOTIDE SEQUENCE [LARGE SCALE GENOMIC DNA]</scope>
    <source>
        <strain evidence="3 4">R142</strain>
    </source>
</reference>
<evidence type="ECO:0000313" key="3">
    <source>
        <dbReference type="EMBL" id="TQV66141.1"/>
    </source>
</evidence>
<proteinExistence type="predicted"/>
<feature type="domain" description="XdhC- CoxI" evidence="1">
    <location>
        <begin position="16"/>
        <end position="81"/>
    </location>
</feature>
<dbReference type="PANTHER" id="PTHR30388">
    <property type="entry name" value="ALDEHYDE OXIDOREDUCTASE MOLYBDENUM COFACTOR ASSEMBLY PROTEIN"/>
    <property type="match status" value="1"/>
</dbReference>
<dbReference type="RefSeq" id="WP_142930187.1">
    <property type="nucleotide sequence ID" value="NZ_ML660119.1"/>
</dbReference>